<keyword evidence="5" id="KW-0539">Nucleus</keyword>
<dbReference type="PANTHER" id="PTHR13218">
    <property type="entry name" value="TRANSCRIPTION INITIATION FACTOR TFIID SUBUNIT 11-RELATED"/>
    <property type="match status" value="1"/>
</dbReference>
<dbReference type="OMA" id="TANTEWS"/>
<keyword evidence="4" id="KW-0804">Transcription</keyword>
<dbReference type="AlphaFoldDB" id="M1V7L5"/>
<feature type="compositionally biased region" description="Low complexity" evidence="6">
    <location>
        <begin position="133"/>
        <end position="143"/>
    </location>
</feature>
<evidence type="ECO:0000256" key="5">
    <source>
        <dbReference type="ARBA" id="ARBA00023242"/>
    </source>
</evidence>
<evidence type="ECO:0000256" key="6">
    <source>
        <dbReference type="SAM" id="MobiDB-lite"/>
    </source>
</evidence>
<dbReference type="Gene3D" id="1.10.20.10">
    <property type="entry name" value="Histone, subunit A"/>
    <property type="match status" value="1"/>
</dbReference>
<feature type="region of interest" description="Disordered" evidence="6">
    <location>
        <begin position="1"/>
        <end position="162"/>
    </location>
</feature>
<evidence type="ECO:0000256" key="2">
    <source>
        <dbReference type="ARBA" id="ARBA00009788"/>
    </source>
</evidence>
<evidence type="ECO:0000256" key="4">
    <source>
        <dbReference type="ARBA" id="ARBA00023163"/>
    </source>
</evidence>
<dbReference type="Pfam" id="PF04719">
    <property type="entry name" value="TAFII28"/>
    <property type="match status" value="1"/>
</dbReference>
<reference evidence="8 9" key="2">
    <citation type="journal article" date="2007" name="BMC Biol.">
        <title>A 100%-complete sequence reveals unusually simple genomic features in the hot-spring red alga Cyanidioschyzon merolae.</title>
        <authorList>
            <person name="Nozaki H."/>
            <person name="Takano H."/>
            <person name="Misumi O."/>
            <person name="Terasawa K."/>
            <person name="Matsuzaki M."/>
            <person name="Maruyama S."/>
            <person name="Nishida K."/>
            <person name="Yagisawa F."/>
            <person name="Yoshida Y."/>
            <person name="Fujiwara T."/>
            <person name="Takio S."/>
            <person name="Tamura K."/>
            <person name="Chung S.J."/>
            <person name="Nakamura S."/>
            <person name="Kuroiwa H."/>
            <person name="Tanaka K."/>
            <person name="Sato N."/>
            <person name="Kuroiwa T."/>
        </authorList>
    </citation>
    <scope>NUCLEOTIDE SEQUENCE [LARGE SCALE GENOMIC DNA]</scope>
    <source>
        <strain evidence="8 9">10D</strain>
    </source>
</reference>
<dbReference type="InterPro" id="IPR006809">
    <property type="entry name" value="TAFII28_dom"/>
</dbReference>
<feature type="compositionally biased region" description="Basic and acidic residues" evidence="6">
    <location>
        <begin position="148"/>
        <end position="159"/>
    </location>
</feature>
<dbReference type="EMBL" id="AP006490">
    <property type="protein sequence ID" value="BAM79874.1"/>
    <property type="molecule type" value="Genomic_DNA"/>
</dbReference>
<dbReference type="GO" id="GO:0046982">
    <property type="term" value="F:protein heterodimerization activity"/>
    <property type="evidence" value="ECO:0007669"/>
    <property type="project" value="InterPro"/>
</dbReference>
<organism evidence="8 9">
    <name type="scientific">Cyanidioschyzon merolae (strain NIES-3377 / 10D)</name>
    <name type="common">Unicellular red alga</name>
    <dbReference type="NCBI Taxonomy" id="280699"/>
    <lineage>
        <taxon>Eukaryota</taxon>
        <taxon>Rhodophyta</taxon>
        <taxon>Bangiophyceae</taxon>
        <taxon>Cyanidiales</taxon>
        <taxon>Cyanidiaceae</taxon>
        <taxon>Cyanidioschyzon</taxon>
    </lineage>
</organism>
<dbReference type="Gramene" id="CMH222CT">
    <property type="protein sequence ID" value="CMH222CT"/>
    <property type="gene ID" value="CMH222C"/>
</dbReference>
<dbReference type="GO" id="GO:0005669">
    <property type="term" value="C:transcription factor TFIID complex"/>
    <property type="evidence" value="ECO:0007669"/>
    <property type="project" value="InterPro"/>
</dbReference>
<comment type="subcellular location">
    <subcellularLocation>
        <location evidence="1">Nucleus</location>
    </subcellularLocation>
</comment>
<dbReference type="GO" id="GO:0051123">
    <property type="term" value="P:RNA polymerase II preinitiation complex assembly"/>
    <property type="evidence" value="ECO:0007669"/>
    <property type="project" value="InterPro"/>
</dbReference>
<comment type="similarity">
    <text evidence="2">Belongs to the TAF11 family.</text>
</comment>
<dbReference type="InterPro" id="IPR045127">
    <property type="entry name" value="TAF11-like"/>
</dbReference>
<accession>M1V7L5</accession>
<dbReference type="OrthoDB" id="28335at2759"/>
<feature type="domain" description="TAFII28-like protein" evidence="7">
    <location>
        <begin position="238"/>
        <end position="313"/>
    </location>
</feature>
<reference evidence="8 9" key="1">
    <citation type="journal article" date="2004" name="Nature">
        <title>Genome sequence of the ultrasmall unicellular red alga Cyanidioschyzon merolae 10D.</title>
        <authorList>
            <person name="Matsuzaki M."/>
            <person name="Misumi O."/>
            <person name="Shin-i T."/>
            <person name="Maruyama S."/>
            <person name="Takahara M."/>
            <person name="Miyagishima S."/>
            <person name="Mori T."/>
            <person name="Nishida K."/>
            <person name="Yagisawa F."/>
            <person name="Nishida K."/>
            <person name="Yoshida Y."/>
            <person name="Nishimura Y."/>
            <person name="Nakao S."/>
            <person name="Kobayashi T."/>
            <person name="Momoyama Y."/>
            <person name="Higashiyama T."/>
            <person name="Minoda A."/>
            <person name="Sano M."/>
            <person name="Nomoto H."/>
            <person name="Oishi K."/>
            <person name="Hayashi H."/>
            <person name="Ohta F."/>
            <person name="Nishizaka S."/>
            <person name="Haga S."/>
            <person name="Miura S."/>
            <person name="Morishita T."/>
            <person name="Kabeya Y."/>
            <person name="Terasawa K."/>
            <person name="Suzuki Y."/>
            <person name="Ishii Y."/>
            <person name="Asakawa S."/>
            <person name="Takano H."/>
            <person name="Ohta N."/>
            <person name="Kuroiwa H."/>
            <person name="Tanaka K."/>
            <person name="Shimizu N."/>
            <person name="Sugano S."/>
            <person name="Sato N."/>
            <person name="Nozaki H."/>
            <person name="Ogasawara N."/>
            <person name="Kohara Y."/>
            <person name="Kuroiwa T."/>
        </authorList>
    </citation>
    <scope>NUCLEOTIDE SEQUENCE [LARGE SCALE GENOMIC DNA]</scope>
    <source>
        <strain evidence="8 9">10D</strain>
    </source>
</reference>
<evidence type="ECO:0000313" key="9">
    <source>
        <dbReference type="Proteomes" id="UP000007014"/>
    </source>
</evidence>
<sequence>MTTQEARGASIRFALGVGDAPESVATQSGPAAAPESSASPKPKRRRSDGNRKRTDSNEQAVSGKDDTAAGAGAPVEAKATQKRTTTPRGRGRGRRSRITETGELEGPQSEAAYRRPRGRGGRTAGAQRHARGGRTAAPAPGSGYRAETALDKDSEERAPEQGSLSQFVLLGDDAEQVLGDLKPDAADLDTSMDSDLLDGIDAQIFPEYSAILSNPLAKPERSEHEFRSFRELTNEQFEMLTEAQKERYVEFRRAALRPQNLRRFVNALVGGASGYAPGHPFLIALQGLGKMFVGDLVETAVQIKCEWDRNREIATRGEAVHASPNWTGWSAADSARTTPY</sequence>
<protein>
    <submittedName>
        <fullName evidence="8">TATA-box binding protein-associated factor 11</fullName>
    </submittedName>
</protein>
<evidence type="ECO:0000313" key="8">
    <source>
        <dbReference type="EMBL" id="BAM79874.1"/>
    </source>
</evidence>
<dbReference type="PANTHER" id="PTHR13218:SF8">
    <property type="entry name" value="TRANSCRIPTION INITIATION FACTOR TFIID SUBUNIT 11"/>
    <property type="match status" value="1"/>
</dbReference>
<keyword evidence="9" id="KW-1185">Reference proteome</keyword>
<dbReference type="InterPro" id="IPR009072">
    <property type="entry name" value="Histone-fold"/>
</dbReference>
<gene>
    <name evidence="8" type="ORF">CYME_CMH222C</name>
</gene>
<dbReference type="Proteomes" id="UP000007014">
    <property type="component" value="Chromosome 8"/>
</dbReference>
<evidence type="ECO:0000256" key="1">
    <source>
        <dbReference type="ARBA" id="ARBA00004123"/>
    </source>
</evidence>
<feature type="compositionally biased region" description="Low complexity" evidence="6">
    <location>
        <begin position="30"/>
        <end position="40"/>
    </location>
</feature>
<dbReference type="STRING" id="280699.M1V7L5"/>
<feature type="compositionally biased region" description="Basic and acidic residues" evidence="6">
    <location>
        <begin position="47"/>
        <end position="56"/>
    </location>
</feature>
<dbReference type="HOGENOM" id="CLU_817260_0_0_1"/>
<keyword evidence="3" id="KW-0805">Transcription regulation</keyword>
<evidence type="ECO:0000259" key="7">
    <source>
        <dbReference type="Pfam" id="PF04719"/>
    </source>
</evidence>
<proteinExistence type="inferred from homology"/>
<dbReference type="KEGG" id="cme:CYME_CMH222C"/>
<dbReference type="GO" id="GO:0016251">
    <property type="term" value="F:RNA polymerase II general transcription initiation factor activity"/>
    <property type="evidence" value="ECO:0007669"/>
    <property type="project" value="TreeGrafter"/>
</dbReference>
<dbReference type="SUPFAM" id="SSF47113">
    <property type="entry name" value="Histone-fold"/>
    <property type="match status" value="1"/>
</dbReference>
<name>M1V7L5_CYAM1</name>
<evidence type="ECO:0000256" key="3">
    <source>
        <dbReference type="ARBA" id="ARBA00023015"/>
    </source>
</evidence>
<dbReference type="RefSeq" id="XP_005536160.1">
    <property type="nucleotide sequence ID" value="XM_005536103.1"/>
</dbReference>
<dbReference type="GeneID" id="16993541"/>